<accession>A0A174ASH2</accession>
<feature type="domain" description="RNA polymerase sigma factor 70 region 4 type 2" evidence="6">
    <location>
        <begin position="16"/>
        <end position="50"/>
    </location>
</feature>
<keyword evidence="4" id="KW-0804">Transcription</keyword>
<dbReference type="GO" id="GO:0003677">
    <property type="term" value="F:DNA binding"/>
    <property type="evidence" value="ECO:0007669"/>
    <property type="project" value="UniProtKB-KW"/>
</dbReference>
<evidence type="ECO:0000313" key="7">
    <source>
        <dbReference type="EMBL" id="CUN90426.1"/>
    </source>
</evidence>
<gene>
    <name evidence="7" type="primary">sorC</name>
    <name evidence="7" type="ORF">ERS852456_01111</name>
</gene>
<dbReference type="GO" id="GO:0016987">
    <property type="term" value="F:sigma factor activity"/>
    <property type="evidence" value="ECO:0007669"/>
    <property type="project" value="InterPro"/>
</dbReference>
<dbReference type="GO" id="GO:0006352">
    <property type="term" value="P:DNA-templated transcription initiation"/>
    <property type="evidence" value="ECO:0007669"/>
    <property type="project" value="InterPro"/>
</dbReference>
<reference evidence="7 8" key="1">
    <citation type="submission" date="2015-09" db="EMBL/GenBank/DDBJ databases">
        <authorList>
            <consortium name="Pathogen Informatics"/>
        </authorList>
    </citation>
    <scope>NUCLEOTIDE SEQUENCE [LARGE SCALE GENOMIC DNA]</scope>
    <source>
        <strain evidence="7 8">2789STDY5834841</strain>
    </source>
</reference>
<dbReference type="PANTHER" id="PTHR34294:SF1">
    <property type="entry name" value="TRANSCRIPTIONAL REGULATOR LSRR"/>
    <property type="match status" value="1"/>
</dbReference>
<dbReference type="PANTHER" id="PTHR34294">
    <property type="entry name" value="TRANSCRIPTIONAL REGULATOR-RELATED"/>
    <property type="match status" value="1"/>
</dbReference>
<protein>
    <submittedName>
        <fullName evidence="7">Sor operon activator</fullName>
    </submittedName>
</protein>
<dbReference type="InterPro" id="IPR007324">
    <property type="entry name" value="Sugar-bd_dom_put"/>
</dbReference>
<dbReference type="GO" id="GO:0030246">
    <property type="term" value="F:carbohydrate binding"/>
    <property type="evidence" value="ECO:0007669"/>
    <property type="project" value="InterPro"/>
</dbReference>
<dbReference type="Gene3D" id="1.10.10.60">
    <property type="entry name" value="Homeodomain-like"/>
    <property type="match status" value="1"/>
</dbReference>
<proteinExistence type="inferred from homology"/>
<dbReference type="Pfam" id="PF04198">
    <property type="entry name" value="Sugar-bind"/>
    <property type="match status" value="1"/>
</dbReference>
<dbReference type="InterPro" id="IPR013249">
    <property type="entry name" value="RNA_pol_sigma70_r4_t2"/>
</dbReference>
<organism evidence="7 8">
    <name type="scientific">[Ruminococcus] torques</name>
    <dbReference type="NCBI Taxonomy" id="33039"/>
    <lineage>
        <taxon>Bacteria</taxon>
        <taxon>Bacillati</taxon>
        <taxon>Bacillota</taxon>
        <taxon>Clostridia</taxon>
        <taxon>Lachnospirales</taxon>
        <taxon>Lachnospiraceae</taxon>
        <taxon>Mediterraneibacter</taxon>
    </lineage>
</organism>
<dbReference type="SUPFAM" id="SSF88659">
    <property type="entry name" value="Sigma3 and sigma4 domains of RNA polymerase sigma factors"/>
    <property type="match status" value="1"/>
</dbReference>
<evidence type="ECO:0000259" key="5">
    <source>
        <dbReference type="Pfam" id="PF04198"/>
    </source>
</evidence>
<dbReference type="SUPFAM" id="SSF100950">
    <property type="entry name" value="NagB/RpiA/CoA transferase-like"/>
    <property type="match status" value="1"/>
</dbReference>
<keyword evidence="3" id="KW-0238">DNA-binding</keyword>
<keyword evidence="2" id="KW-0805">Transcription regulation</keyword>
<dbReference type="Pfam" id="PF08281">
    <property type="entry name" value="Sigma70_r4_2"/>
    <property type="match status" value="1"/>
</dbReference>
<comment type="similarity">
    <text evidence="1">Belongs to the SorC transcriptional regulatory family.</text>
</comment>
<dbReference type="InterPro" id="IPR037171">
    <property type="entry name" value="NagB/RpiA_transferase-like"/>
</dbReference>
<evidence type="ECO:0000256" key="4">
    <source>
        <dbReference type="ARBA" id="ARBA00023163"/>
    </source>
</evidence>
<dbReference type="AlphaFoldDB" id="A0A174ASH2"/>
<sequence length="335" mass="37830">MLDKVYEQSTNLIVKAAFYYYIEGMSQSEISELLGISVPTVSRILKKAKDKRIVEFNIPEQYVDCVYLETKLKKITGLKEVIISPCIESRQDITENEVKKNVALEGARYLQRIIRKEDILGIAWGRTMYYLIHYLNPSQKTGTSFVTLHGSITEAVSNTDPRTLVSRASMAFGGNRYSLLSKALLDSKEQLEKIWNSENGKNLKALFEKITISISGVGSWFPELNSPLAREEYLSGDNIKKLQEKNICADIMLHFIDRNGKECETELKYKTLTISLETYRKIPVKIVAASGSYKADSILALLRGNLVDVLIMDYELAKTVSLKLDCNKGKDNGTI</sequence>
<evidence type="ECO:0000256" key="2">
    <source>
        <dbReference type="ARBA" id="ARBA00023015"/>
    </source>
</evidence>
<feature type="domain" description="Sugar-binding" evidence="5">
    <location>
        <begin position="62"/>
        <end position="320"/>
    </location>
</feature>
<dbReference type="InterPro" id="IPR051054">
    <property type="entry name" value="SorC_transcr_regulators"/>
</dbReference>
<dbReference type="EMBL" id="CYZO01000011">
    <property type="protein sequence ID" value="CUN90426.1"/>
    <property type="molecule type" value="Genomic_DNA"/>
</dbReference>
<evidence type="ECO:0000313" key="8">
    <source>
        <dbReference type="Proteomes" id="UP000095787"/>
    </source>
</evidence>
<dbReference type="Gene3D" id="3.40.50.1360">
    <property type="match status" value="1"/>
</dbReference>
<dbReference type="InterPro" id="IPR013324">
    <property type="entry name" value="RNA_pol_sigma_r3/r4-like"/>
</dbReference>
<dbReference type="RefSeq" id="WP_055158790.1">
    <property type="nucleotide sequence ID" value="NZ_CYZO01000011.1"/>
</dbReference>
<evidence type="ECO:0000256" key="1">
    <source>
        <dbReference type="ARBA" id="ARBA00010466"/>
    </source>
</evidence>
<dbReference type="Proteomes" id="UP000095787">
    <property type="component" value="Unassembled WGS sequence"/>
</dbReference>
<evidence type="ECO:0000256" key="3">
    <source>
        <dbReference type="ARBA" id="ARBA00023125"/>
    </source>
</evidence>
<evidence type="ECO:0000259" key="6">
    <source>
        <dbReference type="Pfam" id="PF08281"/>
    </source>
</evidence>
<name>A0A174ASH2_9FIRM</name>